<organism evidence="1 2">
    <name type="scientific">Polycladospora coralii</name>
    <dbReference type="NCBI Taxonomy" id="2771432"/>
    <lineage>
        <taxon>Bacteria</taxon>
        <taxon>Bacillati</taxon>
        <taxon>Bacillota</taxon>
        <taxon>Bacilli</taxon>
        <taxon>Bacillales</taxon>
        <taxon>Thermoactinomycetaceae</taxon>
        <taxon>Polycladospora</taxon>
    </lineage>
</organism>
<proteinExistence type="predicted"/>
<name>A0A926N6D9_9BACL</name>
<evidence type="ECO:0000313" key="1">
    <source>
        <dbReference type="EMBL" id="MBD1371951.1"/>
    </source>
</evidence>
<dbReference type="Proteomes" id="UP000661691">
    <property type="component" value="Unassembled WGS sequence"/>
</dbReference>
<reference evidence="1" key="1">
    <citation type="submission" date="2020-09" db="EMBL/GenBank/DDBJ databases">
        <title>A novel bacterium of genus Hazenella, isolated from South China Sea.</title>
        <authorList>
            <person name="Huang H."/>
            <person name="Mo K."/>
            <person name="Hu Y."/>
        </authorList>
    </citation>
    <scope>NUCLEOTIDE SEQUENCE</scope>
    <source>
        <strain evidence="1">IB182357</strain>
    </source>
</reference>
<evidence type="ECO:0000313" key="2">
    <source>
        <dbReference type="Proteomes" id="UP000661691"/>
    </source>
</evidence>
<accession>A0A926N6D9</accession>
<keyword evidence="2" id="KW-1185">Reference proteome</keyword>
<gene>
    <name evidence="1" type="ORF">IC620_06205</name>
</gene>
<dbReference type="EMBL" id="JACXAH010000008">
    <property type="protein sequence ID" value="MBD1371951.1"/>
    <property type="molecule type" value="Genomic_DNA"/>
</dbReference>
<sequence>MKWQLSNMIGNQFVFMTESDSMELTIYARNLDQAVEKVKGLLREGAKVEISSDWFE</sequence>
<protein>
    <submittedName>
        <fullName evidence="1">Uncharacterized protein</fullName>
    </submittedName>
</protein>
<comment type="caution">
    <text evidence="1">The sequence shown here is derived from an EMBL/GenBank/DDBJ whole genome shotgun (WGS) entry which is preliminary data.</text>
</comment>
<dbReference type="RefSeq" id="WP_191141784.1">
    <property type="nucleotide sequence ID" value="NZ_JACXAH010000008.1"/>
</dbReference>
<dbReference type="AlphaFoldDB" id="A0A926N6D9"/>